<feature type="domain" description="Ubiquitin-like" evidence="2">
    <location>
        <begin position="28"/>
        <end position="86"/>
    </location>
</feature>
<dbReference type="Proteomes" id="UP000726737">
    <property type="component" value="Unassembled WGS sequence"/>
</dbReference>
<gene>
    <name evidence="3" type="ORF">BG011_002846</name>
</gene>
<reference evidence="3" key="1">
    <citation type="journal article" date="2020" name="Fungal Divers.">
        <title>Resolving the Mortierellaceae phylogeny through synthesis of multi-gene phylogenetics and phylogenomics.</title>
        <authorList>
            <person name="Vandepol N."/>
            <person name="Liber J."/>
            <person name="Desiro A."/>
            <person name="Na H."/>
            <person name="Kennedy M."/>
            <person name="Barry K."/>
            <person name="Grigoriev I.V."/>
            <person name="Miller A.N."/>
            <person name="O'Donnell K."/>
            <person name="Stajich J.E."/>
            <person name="Bonito G."/>
        </authorList>
    </citation>
    <scope>NUCLEOTIDE SEQUENCE</scope>
    <source>
        <strain evidence="3">KOD948</strain>
    </source>
</reference>
<dbReference type="SUPFAM" id="SSF54236">
    <property type="entry name" value="Ubiquitin-like"/>
    <property type="match status" value="1"/>
</dbReference>
<dbReference type="SMART" id="SM00213">
    <property type="entry name" value="UBQ"/>
    <property type="match status" value="1"/>
</dbReference>
<sequence>MPNGDNRPGNTSQGHTIVESVFASDSSITLNVKTLESQTYSVAVSVGETVRQLKERLATLLEVPTPRQRLIFRGRVLADEKALTEYYAPRTTTGSAAGSGPPRHEHRDYHFSIIGIDDDADPQDIMQALAGALPPNVDLEGPPSVFQIDGDPSVLRSILSAAGATADNTRAPRMRAMPNTHRHVPLGASLPHLATIEAELTRAAAQLRNVHTILAHPADQLEGVELEPLDIPELETIDESIDGDSADLGRMGSILTQLSETSRAMANHLQTLSNQFNQTLGHPSERLSLQRVSLRAARAMYRLASVQNTVFPMLANATFVGTTPGPVTYRYQPAARLNTTQQGNTSRSNGRRAPGVPRATIFHGFPFQNIPRGTGAGTAAAPLGLIPSVMAHARASAQNYMAAVAAASAGAPEGGSTNTMPSSTSAARAQSGTSAASVSNPTAPSATPQLGSDPIGQMVLGPNGSLSYSIQSPLRTSSRGMGGPPSYAAAAAAATAAGAANPFASSNQDQVSFSRFAVPADLSGTGFMDFLRAISGQISPPTNSSNTSNSSHSSTGASATVASTTPGGVPSTTRRTGQETGDHIDQLDQALTASLLSRRRERPEEFNQDTEERAAIRRRLSNQLSSAAADLESRIQQELEQLYASGRTGTAAAAPSAPAINNNATPSRILQASRAIITRSSSNDTRRSQAPGNTADSSSTASSPSPSSPPMPSVSGSNSNNSQTAPSAAYNLGRIGVFISAILRMVDQPREDGSPRTLADVICNDPQSSDTTLQNLVRSVAESITVRETRLIVEGHPAAMRNIQPVLNSFIRERALHGQQLTESNLDSVALMFAQAIMNAVHVEEILETLSPSASIQITSTDIRRISMDVLREHFRRLLYLVVAAPSGRESNWPTFARDLVLWIRDVVGAWRVGFYGLFPERDQAEAQRIATHVVGSAIHANGRRWVELSNRATNTLVNVLCANIVPRRRGEEQPGLVGGAWPLMATGPQQNSSRSRTCMAPSLLGSTAPPAPLGPQTVSSNTHAGSLSTASSRNASHQPFAAEAETLSDNLTRRIQEMMAPLGINMAGNEELAASMIRGAIRAELLAMRSSGMTPSTATTASTADPVAVNGSNSSSSATTGSSSVSDSKAEPSCLRTRVEDAEDEDL</sequence>
<feature type="region of interest" description="Disordered" evidence="1">
    <location>
        <begin position="973"/>
        <end position="1041"/>
    </location>
</feature>
<feature type="region of interest" description="Disordered" evidence="1">
    <location>
        <begin position="1094"/>
        <end position="1148"/>
    </location>
</feature>
<feature type="region of interest" description="Disordered" evidence="1">
    <location>
        <begin position="538"/>
        <end position="584"/>
    </location>
</feature>
<feature type="region of interest" description="Disordered" evidence="1">
    <location>
        <begin position="679"/>
        <end position="725"/>
    </location>
</feature>
<organism evidence="3 4">
    <name type="scientific">Mortierella polycephala</name>
    <dbReference type="NCBI Taxonomy" id="41804"/>
    <lineage>
        <taxon>Eukaryota</taxon>
        <taxon>Fungi</taxon>
        <taxon>Fungi incertae sedis</taxon>
        <taxon>Mucoromycota</taxon>
        <taxon>Mortierellomycotina</taxon>
        <taxon>Mortierellomycetes</taxon>
        <taxon>Mortierellales</taxon>
        <taxon>Mortierellaceae</taxon>
        <taxon>Mortierella</taxon>
    </lineage>
</organism>
<dbReference type="InterPro" id="IPR029071">
    <property type="entry name" value="Ubiquitin-like_domsf"/>
</dbReference>
<feature type="compositionally biased region" description="Polar residues" evidence="1">
    <location>
        <begin position="338"/>
        <end position="348"/>
    </location>
</feature>
<feature type="region of interest" description="Disordered" evidence="1">
    <location>
        <begin position="410"/>
        <end position="458"/>
    </location>
</feature>
<dbReference type="OrthoDB" id="419317at2759"/>
<evidence type="ECO:0000313" key="4">
    <source>
        <dbReference type="Proteomes" id="UP000726737"/>
    </source>
</evidence>
<evidence type="ECO:0000313" key="3">
    <source>
        <dbReference type="EMBL" id="KAG0259066.1"/>
    </source>
</evidence>
<feature type="compositionally biased region" description="Low complexity" evidence="1">
    <location>
        <begin position="539"/>
        <end position="568"/>
    </location>
</feature>
<evidence type="ECO:0000259" key="2">
    <source>
        <dbReference type="PROSITE" id="PS50053"/>
    </source>
</evidence>
<accession>A0A9P6Q4Z0</accession>
<dbReference type="AlphaFoldDB" id="A0A9P6Q4Z0"/>
<dbReference type="Pfam" id="PF00240">
    <property type="entry name" value="ubiquitin"/>
    <property type="match status" value="1"/>
</dbReference>
<feature type="compositionally biased region" description="Polar residues" evidence="1">
    <location>
        <begin position="417"/>
        <end position="450"/>
    </location>
</feature>
<feature type="compositionally biased region" description="Low complexity" evidence="1">
    <location>
        <begin position="1095"/>
        <end position="1127"/>
    </location>
</feature>
<dbReference type="Gene3D" id="3.10.20.90">
    <property type="entry name" value="Phosphatidylinositol 3-kinase Catalytic Subunit, Chain A, domain 1"/>
    <property type="match status" value="1"/>
</dbReference>
<protein>
    <recommendedName>
        <fullName evidence="2">Ubiquitin-like domain-containing protein</fullName>
    </recommendedName>
</protein>
<evidence type="ECO:0000256" key="1">
    <source>
        <dbReference type="SAM" id="MobiDB-lite"/>
    </source>
</evidence>
<proteinExistence type="predicted"/>
<feature type="compositionally biased region" description="Polar residues" evidence="1">
    <location>
        <begin position="1017"/>
        <end position="1038"/>
    </location>
</feature>
<dbReference type="PROSITE" id="PS50053">
    <property type="entry name" value="UBIQUITIN_2"/>
    <property type="match status" value="1"/>
</dbReference>
<feature type="compositionally biased region" description="Polar residues" evidence="1">
    <location>
        <begin position="679"/>
        <end position="696"/>
    </location>
</feature>
<feature type="compositionally biased region" description="Low complexity" evidence="1">
    <location>
        <begin position="713"/>
        <end position="722"/>
    </location>
</feature>
<name>A0A9P6Q4Z0_9FUNG</name>
<feature type="region of interest" description="Disordered" evidence="1">
    <location>
        <begin position="338"/>
        <end position="357"/>
    </location>
</feature>
<feature type="compositionally biased region" description="Polar residues" evidence="1">
    <location>
        <begin position="988"/>
        <end position="997"/>
    </location>
</feature>
<comment type="caution">
    <text evidence="3">The sequence shown here is derived from an EMBL/GenBank/DDBJ whole genome shotgun (WGS) entry which is preliminary data.</text>
</comment>
<dbReference type="InterPro" id="IPR000626">
    <property type="entry name" value="Ubiquitin-like_dom"/>
</dbReference>
<keyword evidence="4" id="KW-1185">Reference proteome</keyword>
<dbReference type="EMBL" id="JAAAJA010000197">
    <property type="protein sequence ID" value="KAG0259066.1"/>
    <property type="molecule type" value="Genomic_DNA"/>
</dbReference>